<keyword evidence="3" id="KW-0804">Transcription</keyword>
<dbReference type="EMBL" id="CP146275">
    <property type="protein sequence ID" value="WWT32510.1"/>
    <property type="molecule type" value="Genomic_DNA"/>
</dbReference>
<dbReference type="InterPro" id="IPR018062">
    <property type="entry name" value="HTH_AraC-typ_CS"/>
</dbReference>
<evidence type="ECO:0000259" key="4">
    <source>
        <dbReference type="PROSITE" id="PS01124"/>
    </source>
</evidence>
<keyword evidence="6" id="KW-1185">Reference proteome</keyword>
<keyword evidence="1" id="KW-0805">Transcription regulation</keyword>
<evidence type="ECO:0000256" key="1">
    <source>
        <dbReference type="ARBA" id="ARBA00023015"/>
    </source>
</evidence>
<dbReference type="PRINTS" id="PR00032">
    <property type="entry name" value="HTHARAC"/>
</dbReference>
<dbReference type="Gene3D" id="1.10.10.60">
    <property type="entry name" value="Homeodomain-like"/>
    <property type="match status" value="2"/>
</dbReference>
<dbReference type="RefSeq" id="WP_338607935.1">
    <property type="nucleotide sequence ID" value="NZ_CP146275.1"/>
</dbReference>
<dbReference type="SMART" id="SM00342">
    <property type="entry name" value="HTH_ARAC"/>
    <property type="match status" value="1"/>
</dbReference>
<dbReference type="Pfam" id="PF12833">
    <property type="entry name" value="HTH_18"/>
    <property type="match status" value="1"/>
</dbReference>
<dbReference type="PROSITE" id="PS01124">
    <property type="entry name" value="HTH_ARAC_FAMILY_2"/>
    <property type="match status" value="1"/>
</dbReference>
<protein>
    <submittedName>
        <fullName evidence="5">AraC family transcriptional regulator</fullName>
    </submittedName>
</protein>
<gene>
    <name evidence="5" type="ORF">V6617_16090</name>
</gene>
<dbReference type="InterPro" id="IPR018060">
    <property type="entry name" value="HTH_AraC"/>
</dbReference>
<dbReference type="InterPro" id="IPR050204">
    <property type="entry name" value="AraC_XylS_family_regulators"/>
</dbReference>
<dbReference type="InterPro" id="IPR032783">
    <property type="entry name" value="AraC_lig"/>
</dbReference>
<dbReference type="PROSITE" id="PS00041">
    <property type="entry name" value="HTH_ARAC_FAMILY_1"/>
    <property type="match status" value="1"/>
</dbReference>
<dbReference type="Proteomes" id="UP001369958">
    <property type="component" value="Chromosome"/>
</dbReference>
<dbReference type="PANTHER" id="PTHR46796">
    <property type="entry name" value="HTH-TYPE TRANSCRIPTIONAL ACTIVATOR RHAS-RELATED"/>
    <property type="match status" value="1"/>
</dbReference>
<proteinExistence type="predicted"/>
<evidence type="ECO:0000313" key="5">
    <source>
        <dbReference type="EMBL" id="WWT32510.1"/>
    </source>
</evidence>
<reference evidence="5 6" key="1">
    <citation type="submission" date="2024-02" db="EMBL/GenBank/DDBJ databases">
        <title>Complete genome sequence of Pelagibacterium nitratireducens ZH15.</title>
        <authorList>
            <person name="Zhao L.H."/>
        </authorList>
    </citation>
    <scope>NUCLEOTIDE SEQUENCE [LARGE SCALE GENOMIC DNA]</scope>
    <source>
        <strain evidence="5 6">ZH15</strain>
    </source>
</reference>
<evidence type="ECO:0000313" key="6">
    <source>
        <dbReference type="Proteomes" id="UP001369958"/>
    </source>
</evidence>
<dbReference type="SUPFAM" id="SSF46689">
    <property type="entry name" value="Homeodomain-like"/>
    <property type="match status" value="2"/>
</dbReference>
<sequence>MIVQNSPSDALSAVLNTINAVALCSISLQAGGRWGIRFPAPANIKFNVVRRGGCWLLTEGDEPVRLEAGDCFVVANGRFDLASSPGEKLTSAYDVFSTSTLAGQLGEGRDFAILGGSVRLDTVDGVVLSDALPQILVIKGGSAAPIAWLLDQLDREWDSGAPGAQLVCNDLLRMAFIHVIRAHLAQRDAASPGWLGGLTDRHIAPVLHAMHAAPERDWTLTELSSLAGQSRSSFAARFKQRVGLAPLDYLMRWRMRLAAGRLRRGGDPVGSIGAALGYRSESAFGASFRRVYGISPARYRAECKLSGPAHPHIQDTVPQSVP</sequence>
<name>A0ABZ2HZV6_9HYPH</name>
<dbReference type="InterPro" id="IPR020449">
    <property type="entry name" value="Tscrpt_reg_AraC-type_HTH"/>
</dbReference>
<evidence type="ECO:0000256" key="3">
    <source>
        <dbReference type="ARBA" id="ARBA00023163"/>
    </source>
</evidence>
<feature type="domain" description="HTH araC/xylS-type" evidence="4">
    <location>
        <begin position="204"/>
        <end position="302"/>
    </location>
</feature>
<keyword evidence="2" id="KW-0238">DNA-binding</keyword>
<dbReference type="PANTHER" id="PTHR46796:SF7">
    <property type="entry name" value="ARAC FAMILY TRANSCRIPTIONAL REGULATOR"/>
    <property type="match status" value="1"/>
</dbReference>
<dbReference type="InterPro" id="IPR009057">
    <property type="entry name" value="Homeodomain-like_sf"/>
</dbReference>
<accession>A0ABZ2HZV6</accession>
<dbReference type="Pfam" id="PF12852">
    <property type="entry name" value="Cupin_6"/>
    <property type="match status" value="1"/>
</dbReference>
<organism evidence="5 6">
    <name type="scientific">Pelagibacterium nitratireducens</name>
    <dbReference type="NCBI Taxonomy" id="1046114"/>
    <lineage>
        <taxon>Bacteria</taxon>
        <taxon>Pseudomonadati</taxon>
        <taxon>Pseudomonadota</taxon>
        <taxon>Alphaproteobacteria</taxon>
        <taxon>Hyphomicrobiales</taxon>
        <taxon>Devosiaceae</taxon>
        <taxon>Pelagibacterium</taxon>
    </lineage>
</organism>
<evidence type="ECO:0000256" key="2">
    <source>
        <dbReference type="ARBA" id="ARBA00023125"/>
    </source>
</evidence>